<proteinExistence type="predicted"/>
<organism evidence="1 2">
    <name type="scientific">Dreissena polymorpha</name>
    <name type="common">Zebra mussel</name>
    <name type="synonym">Mytilus polymorpha</name>
    <dbReference type="NCBI Taxonomy" id="45954"/>
    <lineage>
        <taxon>Eukaryota</taxon>
        <taxon>Metazoa</taxon>
        <taxon>Spiralia</taxon>
        <taxon>Lophotrochozoa</taxon>
        <taxon>Mollusca</taxon>
        <taxon>Bivalvia</taxon>
        <taxon>Autobranchia</taxon>
        <taxon>Heteroconchia</taxon>
        <taxon>Euheterodonta</taxon>
        <taxon>Imparidentia</taxon>
        <taxon>Neoheterodontei</taxon>
        <taxon>Myida</taxon>
        <taxon>Dreissenoidea</taxon>
        <taxon>Dreissenidae</taxon>
        <taxon>Dreissena</taxon>
    </lineage>
</organism>
<dbReference type="EMBL" id="JAIWYP010000001">
    <property type="protein sequence ID" value="KAH3888313.1"/>
    <property type="molecule type" value="Genomic_DNA"/>
</dbReference>
<name>A0A9D4S2R3_DREPO</name>
<gene>
    <name evidence="1" type="ORF">DPMN_012345</name>
</gene>
<evidence type="ECO:0000313" key="1">
    <source>
        <dbReference type="EMBL" id="KAH3888313.1"/>
    </source>
</evidence>
<comment type="caution">
    <text evidence="1">The sequence shown here is derived from an EMBL/GenBank/DDBJ whole genome shotgun (WGS) entry which is preliminary data.</text>
</comment>
<reference evidence="1" key="1">
    <citation type="journal article" date="2019" name="bioRxiv">
        <title>The Genome of the Zebra Mussel, Dreissena polymorpha: A Resource for Invasive Species Research.</title>
        <authorList>
            <person name="McCartney M.A."/>
            <person name="Auch B."/>
            <person name="Kono T."/>
            <person name="Mallez S."/>
            <person name="Zhang Y."/>
            <person name="Obille A."/>
            <person name="Becker A."/>
            <person name="Abrahante J.E."/>
            <person name="Garbe J."/>
            <person name="Badalamenti J.P."/>
            <person name="Herman A."/>
            <person name="Mangelson H."/>
            <person name="Liachko I."/>
            <person name="Sullivan S."/>
            <person name="Sone E.D."/>
            <person name="Koren S."/>
            <person name="Silverstein K.A.T."/>
            <person name="Beckman K.B."/>
            <person name="Gohl D.M."/>
        </authorList>
    </citation>
    <scope>NUCLEOTIDE SEQUENCE</scope>
    <source>
        <strain evidence="1">Duluth1</strain>
        <tissue evidence="1">Whole animal</tissue>
    </source>
</reference>
<keyword evidence="2" id="KW-1185">Reference proteome</keyword>
<protein>
    <submittedName>
        <fullName evidence="1">Uncharacterized protein</fullName>
    </submittedName>
</protein>
<accession>A0A9D4S2R3</accession>
<dbReference type="Proteomes" id="UP000828390">
    <property type="component" value="Unassembled WGS sequence"/>
</dbReference>
<reference evidence="1" key="2">
    <citation type="submission" date="2020-11" db="EMBL/GenBank/DDBJ databases">
        <authorList>
            <person name="McCartney M.A."/>
            <person name="Auch B."/>
            <person name="Kono T."/>
            <person name="Mallez S."/>
            <person name="Becker A."/>
            <person name="Gohl D.M."/>
            <person name="Silverstein K.A.T."/>
            <person name="Koren S."/>
            <person name="Bechman K.B."/>
            <person name="Herman A."/>
            <person name="Abrahante J.E."/>
            <person name="Garbe J."/>
        </authorList>
    </citation>
    <scope>NUCLEOTIDE SEQUENCE</scope>
    <source>
        <strain evidence="1">Duluth1</strain>
        <tissue evidence="1">Whole animal</tissue>
    </source>
</reference>
<evidence type="ECO:0000313" key="2">
    <source>
        <dbReference type="Proteomes" id="UP000828390"/>
    </source>
</evidence>
<sequence length="89" mass="9544">MKECANENKDHAKLLFCDDKAKVPFGNPGALMLTGVWGKLSIVPITSTLSALDHDMQSSGSLTPSVYLNCEIADSSTSSFVPRSGYSNF</sequence>
<dbReference type="AlphaFoldDB" id="A0A9D4S2R3"/>